<dbReference type="PANTHER" id="PTHR35179:SF1">
    <property type="entry name" value="INTEGRAL MEMBRANE PROTEIN"/>
    <property type="match status" value="1"/>
</dbReference>
<dbReference type="SUPFAM" id="SSF47616">
    <property type="entry name" value="GST C-terminal domain-like"/>
    <property type="match status" value="1"/>
</dbReference>
<dbReference type="InterPro" id="IPR010987">
    <property type="entry name" value="Glutathione-S-Trfase_C-like"/>
</dbReference>
<organism evidence="3 4">
    <name type="scientific">Clonostachys chloroleuca</name>
    <dbReference type="NCBI Taxonomy" id="1926264"/>
    <lineage>
        <taxon>Eukaryota</taxon>
        <taxon>Fungi</taxon>
        <taxon>Dikarya</taxon>
        <taxon>Ascomycota</taxon>
        <taxon>Pezizomycotina</taxon>
        <taxon>Sordariomycetes</taxon>
        <taxon>Hypocreomycetidae</taxon>
        <taxon>Hypocreales</taxon>
        <taxon>Bionectriaceae</taxon>
        <taxon>Clonostachys</taxon>
    </lineage>
</organism>
<keyword evidence="4" id="KW-1185">Reference proteome</keyword>
<feature type="non-terminal residue" evidence="3">
    <location>
        <position position="1"/>
    </location>
</feature>
<protein>
    <recommendedName>
        <fullName evidence="5">GST N-terminal domain-containing protein</fullName>
    </recommendedName>
</protein>
<dbReference type="InterPro" id="IPR036249">
    <property type="entry name" value="Thioredoxin-like_sf"/>
</dbReference>
<dbReference type="InterPro" id="IPR036282">
    <property type="entry name" value="Glutathione-S-Trfase_C_sf"/>
</dbReference>
<evidence type="ECO:0000259" key="2">
    <source>
        <dbReference type="PROSITE" id="PS50405"/>
    </source>
</evidence>
<gene>
    <name evidence="3" type="ORF">CCHLO57077_00009692</name>
</gene>
<dbReference type="Pfam" id="PF13409">
    <property type="entry name" value="GST_N_2"/>
    <property type="match status" value="1"/>
</dbReference>
<dbReference type="InterPro" id="IPR004045">
    <property type="entry name" value="Glutathione_S-Trfase_N"/>
</dbReference>
<dbReference type="PROSITE" id="PS50405">
    <property type="entry name" value="GST_CTER"/>
    <property type="match status" value="1"/>
</dbReference>
<dbReference type="Gene3D" id="1.20.1050.10">
    <property type="match status" value="1"/>
</dbReference>
<dbReference type="SUPFAM" id="SSF52833">
    <property type="entry name" value="Thioredoxin-like"/>
    <property type="match status" value="1"/>
</dbReference>
<sequence>TQSPAVVSQDAWMWEGVQADEVLGTIQASELNPSPDTAQVSSSSGCDLICSYNWQIGGKEIDLPVNLKRARRHHARSTDQLHVPRHSFEPLFRAVEVMNPGLRFNDVDIICNRNSLRNLILFPSQRYLQNFRLNLLMDRGFGRAFEKACTTYPEELEASSSHHSVLRYPLGDLSCVVRFEVDASYNENREPETLGSTNVTIDLDSQSLCSQLENLSMDCSQSPNLKTTDAAESMRQAGLRHQTTAAEIKTGVRLKPPNQCMQQLWFGRTPWLIRGVHSNGTFHKVVVTNGGASFSEWEEGHQTQLQKLVMTLKQLRSIAQDLGGGNCVAIFERSLDSRTLKVFKAVEEKQVAGRNDCEILGAVSNAFLKWTVEKTSRQGFKAQSVIEKVPEDVAEDVSEEKYLYIPESILFIIMSTTTMDLYVLPATYYPRRVLIYLHEKGLINSAHINIIPVEISQTGQMTAPGKPPGSVPILRLPDGTFIKQSLAILEYFEDICDHPNDQWQKDLFKGTHCHSMRGATAEARARIREIMGLADEASSQFGFACHKGSKLFVPIEETNADAGRLAMEYCRKTLSTIEKYYETDDRLQSEVFPEMNIADCVLFALLEFASGVYGVDFFADGKLPILQRFFQMVGKRGTARIPEEAWKQIEGVRIMGRQWLF</sequence>
<dbReference type="AlphaFoldDB" id="A0AA35QCC7"/>
<proteinExistence type="predicted"/>
<feature type="domain" description="GST N-terminal" evidence="1">
    <location>
        <begin position="417"/>
        <end position="500"/>
    </location>
</feature>
<evidence type="ECO:0008006" key="5">
    <source>
        <dbReference type="Google" id="ProtNLM"/>
    </source>
</evidence>
<comment type="caution">
    <text evidence="3">The sequence shown here is derived from an EMBL/GenBank/DDBJ whole genome shotgun (WGS) entry which is preliminary data.</text>
</comment>
<evidence type="ECO:0000313" key="3">
    <source>
        <dbReference type="EMBL" id="CAI6099399.1"/>
    </source>
</evidence>
<feature type="domain" description="GST C-terminal" evidence="2">
    <location>
        <begin position="520"/>
        <end position="658"/>
    </location>
</feature>
<accession>A0AA35QCC7</accession>
<reference evidence="3" key="1">
    <citation type="submission" date="2023-01" db="EMBL/GenBank/DDBJ databases">
        <authorList>
            <person name="Piombo E."/>
        </authorList>
    </citation>
    <scope>NUCLEOTIDE SEQUENCE</scope>
</reference>
<evidence type="ECO:0000259" key="1">
    <source>
        <dbReference type="PROSITE" id="PS50404"/>
    </source>
</evidence>
<dbReference type="PANTHER" id="PTHR35179">
    <property type="entry name" value="PROTEIN CBG02620"/>
    <property type="match status" value="1"/>
</dbReference>
<name>A0AA35QCC7_9HYPO</name>
<evidence type="ECO:0000313" key="4">
    <source>
        <dbReference type="Proteomes" id="UP001160390"/>
    </source>
</evidence>
<dbReference type="PROSITE" id="PS50404">
    <property type="entry name" value="GST_NTER"/>
    <property type="match status" value="1"/>
</dbReference>
<dbReference type="Gene3D" id="3.40.30.10">
    <property type="entry name" value="Glutaredoxin"/>
    <property type="match status" value="1"/>
</dbReference>
<dbReference type="Proteomes" id="UP001160390">
    <property type="component" value="Unassembled WGS sequence"/>
</dbReference>
<dbReference type="EMBL" id="CABFNP030001316">
    <property type="protein sequence ID" value="CAI6099399.1"/>
    <property type="molecule type" value="Genomic_DNA"/>
</dbReference>